<proteinExistence type="predicted"/>
<feature type="transmembrane region" description="Helical" evidence="2">
    <location>
        <begin position="44"/>
        <end position="63"/>
    </location>
</feature>
<feature type="region of interest" description="Disordered" evidence="1">
    <location>
        <begin position="176"/>
        <end position="278"/>
    </location>
</feature>
<name>A0ABQ1NSQ2_9MICC</name>
<reference evidence="4" key="1">
    <citation type="journal article" date="2019" name="Int. J. Syst. Evol. Microbiol.">
        <title>The Global Catalogue of Microorganisms (GCM) 10K type strain sequencing project: providing services to taxonomists for standard genome sequencing and annotation.</title>
        <authorList>
            <consortium name="The Broad Institute Genomics Platform"/>
            <consortium name="The Broad Institute Genome Sequencing Center for Infectious Disease"/>
            <person name="Wu L."/>
            <person name="Ma J."/>
        </authorList>
    </citation>
    <scope>NUCLEOTIDE SEQUENCE [LARGE SCALE GENOMIC DNA]</scope>
    <source>
        <strain evidence="4">CGMCC 1.15480</strain>
    </source>
</reference>
<comment type="caution">
    <text evidence="3">The sequence shown here is derived from an EMBL/GenBank/DDBJ whole genome shotgun (WGS) entry which is preliminary data.</text>
</comment>
<keyword evidence="4" id="KW-1185">Reference proteome</keyword>
<gene>
    <name evidence="3" type="ORF">GCM10011512_08900</name>
</gene>
<keyword evidence="2" id="KW-0472">Membrane</keyword>
<feature type="compositionally biased region" description="Low complexity" evidence="1">
    <location>
        <begin position="186"/>
        <end position="196"/>
    </location>
</feature>
<dbReference type="SUPFAM" id="SSF48452">
    <property type="entry name" value="TPR-like"/>
    <property type="match status" value="1"/>
</dbReference>
<feature type="compositionally biased region" description="Pro residues" evidence="1">
    <location>
        <begin position="210"/>
        <end position="237"/>
    </location>
</feature>
<dbReference type="EMBL" id="BMJI01000003">
    <property type="protein sequence ID" value="GGC84294.1"/>
    <property type="molecule type" value="Genomic_DNA"/>
</dbReference>
<evidence type="ECO:0000256" key="1">
    <source>
        <dbReference type="SAM" id="MobiDB-lite"/>
    </source>
</evidence>
<organism evidence="3 4">
    <name type="scientific">Tersicoccus solisilvae</name>
    <dbReference type="NCBI Taxonomy" id="1882339"/>
    <lineage>
        <taxon>Bacteria</taxon>
        <taxon>Bacillati</taxon>
        <taxon>Actinomycetota</taxon>
        <taxon>Actinomycetes</taxon>
        <taxon>Micrococcales</taxon>
        <taxon>Micrococcaceae</taxon>
        <taxon>Tersicoccus</taxon>
    </lineage>
</organism>
<dbReference type="InterPro" id="IPR011990">
    <property type="entry name" value="TPR-like_helical_dom_sf"/>
</dbReference>
<dbReference type="RefSeq" id="WP_188666784.1">
    <property type="nucleotide sequence ID" value="NZ_BMJI01000003.1"/>
</dbReference>
<dbReference type="Proteomes" id="UP000597761">
    <property type="component" value="Unassembled WGS sequence"/>
</dbReference>
<evidence type="ECO:0000313" key="3">
    <source>
        <dbReference type="EMBL" id="GGC84294.1"/>
    </source>
</evidence>
<sequence length="278" mass="29406">MRRAETDTMPGSPALPGDPSASDSGGWLSAADLEIGRRRVRRRLLWFSAPVVLLALLVAAKLLSLPLFGGQAADAWERQDAPGVGTAAERLGVVNVVEPYKAHVAAGDADVLRSDWEGARTEFTRALELVGGGVNDCPVRVNLVLAIEKRGDELTGQGRAADARALYEQAQQVVGDAPPDCFEDPQQSQDSGQQLRQAEERLQDKQQAPSSPPSAGPTPSPTPGTPSPSAGPTPAPGTDPRQQELEQRQREAAQDRAPGGPQDDQNDADAPPPGAKQW</sequence>
<protein>
    <recommendedName>
        <fullName evidence="5">Tetratricopeptide repeat protein</fullName>
    </recommendedName>
</protein>
<evidence type="ECO:0008006" key="5">
    <source>
        <dbReference type="Google" id="ProtNLM"/>
    </source>
</evidence>
<feature type="compositionally biased region" description="Basic and acidic residues" evidence="1">
    <location>
        <begin position="241"/>
        <end position="254"/>
    </location>
</feature>
<keyword evidence="2" id="KW-0812">Transmembrane</keyword>
<feature type="region of interest" description="Disordered" evidence="1">
    <location>
        <begin position="1"/>
        <end position="23"/>
    </location>
</feature>
<evidence type="ECO:0000256" key="2">
    <source>
        <dbReference type="SAM" id="Phobius"/>
    </source>
</evidence>
<accession>A0ABQ1NSQ2</accession>
<evidence type="ECO:0000313" key="4">
    <source>
        <dbReference type="Proteomes" id="UP000597761"/>
    </source>
</evidence>
<keyword evidence="2" id="KW-1133">Transmembrane helix</keyword>